<dbReference type="PANTHER" id="PTHR46546">
    <property type="entry name" value="SHEWANELLA-LIKE PROTEIN PHOSPHATASE 1"/>
    <property type="match status" value="1"/>
</dbReference>
<feature type="region of interest" description="Disordered" evidence="1">
    <location>
        <begin position="228"/>
        <end position="259"/>
    </location>
</feature>
<dbReference type="Pfam" id="PF00149">
    <property type="entry name" value="Metallophos"/>
    <property type="match status" value="1"/>
</dbReference>
<accession>A0ABR2ZVG9</accession>
<evidence type="ECO:0000313" key="3">
    <source>
        <dbReference type="EMBL" id="KAL0065069.1"/>
    </source>
</evidence>
<gene>
    <name evidence="3" type="ORF">AAF712_007905</name>
</gene>
<dbReference type="SUPFAM" id="SSF56300">
    <property type="entry name" value="Metallo-dependent phosphatases"/>
    <property type="match status" value="1"/>
</dbReference>
<dbReference type="PANTHER" id="PTHR46546:SF4">
    <property type="entry name" value="SHEWANELLA-LIKE PROTEIN PHOSPHATASE 1"/>
    <property type="match status" value="1"/>
</dbReference>
<evidence type="ECO:0000259" key="2">
    <source>
        <dbReference type="Pfam" id="PF00149"/>
    </source>
</evidence>
<dbReference type="InterPro" id="IPR029052">
    <property type="entry name" value="Metallo-depent_PP-like"/>
</dbReference>
<sequence length="450" mass="50139">MPAERVLCRSDRICWHVCAKVLACLSSPSTSSEVSVYFFDLHHELHLDLHLRTVSTYLNGLTRHSAIEQLVSQYTQGRGKETLAHTTPSSKLKPYTRHIVAVGDLHGDFPNAMRVLQFSGVVDDYGNWTGNVDYFVQTGDIIDRGDDTIKLFALMDKLREQAPRTGGVVMSHLGNHEWMNAIGDWRYVYPSEIETFGSTAARQKMLATGRIGRSWAANYTVASRLPLHPSLGEPNTPYPPPHLFTKDGDDEQEEEATPLSHSAISFVHGGLSPTYGQLTPFPTKINELGTTLLRKLQRRVQPPPHPPNPYPGLPPSTTAEEAALYDANGPLWYRGWALDTDEKVCHDVEQVLKKTGTRRMVMGHTPDFHNIVSRCGGKIIIIDTGISHAYGGALSALSIHYTLTPLEKNDEDEDGGQRWLEKEVVSALYVDRQEIITVDEREVVGDFSGF</sequence>
<protein>
    <recommendedName>
        <fullName evidence="2">Calcineurin-like phosphoesterase domain-containing protein</fullName>
    </recommendedName>
</protein>
<name>A0ABR2ZVG9_9AGAR</name>
<dbReference type="Proteomes" id="UP001437256">
    <property type="component" value="Unassembled WGS sequence"/>
</dbReference>
<dbReference type="InterPro" id="IPR004843">
    <property type="entry name" value="Calcineurin-like_PHP"/>
</dbReference>
<dbReference type="Gene3D" id="3.60.21.10">
    <property type="match status" value="1"/>
</dbReference>
<keyword evidence="4" id="KW-1185">Reference proteome</keyword>
<reference evidence="3 4" key="1">
    <citation type="submission" date="2024-05" db="EMBL/GenBank/DDBJ databases">
        <title>A draft genome resource for the thread blight pathogen Marasmius tenuissimus strain MS-2.</title>
        <authorList>
            <person name="Yulfo-Soto G.E."/>
            <person name="Baruah I.K."/>
            <person name="Amoako-Attah I."/>
            <person name="Bukari Y."/>
            <person name="Meinhardt L.W."/>
            <person name="Bailey B.A."/>
            <person name="Cohen S.P."/>
        </authorList>
    </citation>
    <scope>NUCLEOTIDE SEQUENCE [LARGE SCALE GENOMIC DNA]</scope>
    <source>
        <strain evidence="3 4">MS-2</strain>
    </source>
</reference>
<proteinExistence type="predicted"/>
<feature type="domain" description="Calcineurin-like phosphoesterase" evidence="2">
    <location>
        <begin position="98"/>
        <end position="277"/>
    </location>
</feature>
<evidence type="ECO:0000256" key="1">
    <source>
        <dbReference type="SAM" id="MobiDB-lite"/>
    </source>
</evidence>
<evidence type="ECO:0000313" key="4">
    <source>
        <dbReference type="Proteomes" id="UP001437256"/>
    </source>
</evidence>
<organism evidence="3 4">
    <name type="scientific">Marasmius tenuissimus</name>
    <dbReference type="NCBI Taxonomy" id="585030"/>
    <lineage>
        <taxon>Eukaryota</taxon>
        <taxon>Fungi</taxon>
        <taxon>Dikarya</taxon>
        <taxon>Basidiomycota</taxon>
        <taxon>Agaricomycotina</taxon>
        <taxon>Agaricomycetes</taxon>
        <taxon>Agaricomycetidae</taxon>
        <taxon>Agaricales</taxon>
        <taxon>Marasmiineae</taxon>
        <taxon>Marasmiaceae</taxon>
        <taxon>Marasmius</taxon>
    </lineage>
</organism>
<comment type="caution">
    <text evidence="3">The sequence shown here is derived from an EMBL/GenBank/DDBJ whole genome shotgun (WGS) entry which is preliminary data.</text>
</comment>
<dbReference type="EMBL" id="JBBXMP010000052">
    <property type="protein sequence ID" value="KAL0065069.1"/>
    <property type="molecule type" value="Genomic_DNA"/>
</dbReference>